<proteinExistence type="predicted"/>
<reference evidence="1" key="2">
    <citation type="journal article" date="2015" name="Data Brief">
        <title>Shoot transcriptome of the giant reed, Arundo donax.</title>
        <authorList>
            <person name="Barrero R.A."/>
            <person name="Guerrero F.D."/>
            <person name="Moolhuijzen P."/>
            <person name="Goolsby J.A."/>
            <person name="Tidwell J."/>
            <person name="Bellgard S.E."/>
            <person name="Bellgard M.I."/>
        </authorList>
    </citation>
    <scope>NUCLEOTIDE SEQUENCE</scope>
    <source>
        <tissue evidence="1">Shoot tissue taken approximately 20 cm above the soil surface</tissue>
    </source>
</reference>
<evidence type="ECO:0000313" key="1">
    <source>
        <dbReference type="EMBL" id="JAD77017.1"/>
    </source>
</evidence>
<sequence length="47" mass="5373">MPRFPQTASIVFHVTRFGVHPLLDISPSISSITVNFDFFPSMPRIRL</sequence>
<organism evidence="1">
    <name type="scientific">Arundo donax</name>
    <name type="common">Giant reed</name>
    <name type="synonym">Donax arundinaceus</name>
    <dbReference type="NCBI Taxonomy" id="35708"/>
    <lineage>
        <taxon>Eukaryota</taxon>
        <taxon>Viridiplantae</taxon>
        <taxon>Streptophyta</taxon>
        <taxon>Embryophyta</taxon>
        <taxon>Tracheophyta</taxon>
        <taxon>Spermatophyta</taxon>
        <taxon>Magnoliopsida</taxon>
        <taxon>Liliopsida</taxon>
        <taxon>Poales</taxon>
        <taxon>Poaceae</taxon>
        <taxon>PACMAD clade</taxon>
        <taxon>Arundinoideae</taxon>
        <taxon>Arundineae</taxon>
        <taxon>Arundo</taxon>
    </lineage>
</organism>
<name>A0A0A9CZU8_ARUDO</name>
<dbReference type="EMBL" id="GBRH01220878">
    <property type="protein sequence ID" value="JAD77017.1"/>
    <property type="molecule type" value="Transcribed_RNA"/>
</dbReference>
<protein>
    <submittedName>
        <fullName evidence="1">Ppr10</fullName>
    </submittedName>
</protein>
<dbReference type="AlphaFoldDB" id="A0A0A9CZU8"/>
<reference evidence="1" key="1">
    <citation type="submission" date="2014-09" db="EMBL/GenBank/DDBJ databases">
        <authorList>
            <person name="Magalhaes I.L.F."/>
            <person name="Oliveira U."/>
            <person name="Santos F.R."/>
            <person name="Vidigal T.H.D.A."/>
            <person name="Brescovit A.D."/>
            <person name="Santos A.J."/>
        </authorList>
    </citation>
    <scope>NUCLEOTIDE SEQUENCE</scope>
    <source>
        <tissue evidence="1">Shoot tissue taken approximately 20 cm above the soil surface</tissue>
    </source>
</reference>
<accession>A0A0A9CZU8</accession>